<dbReference type="InterPro" id="IPR015824">
    <property type="entry name" value="Phosphoglycerate_kinase_N"/>
</dbReference>
<feature type="binding site" evidence="12 14">
    <location>
        <position position="326"/>
    </location>
    <ligand>
        <name>ATP</name>
        <dbReference type="ChEBI" id="CHEBI:30616"/>
    </ligand>
</feature>
<name>A0A833H3P9_9LEPT</name>
<dbReference type="GO" id="GO:0043531">
    <property type="term" value="F:ADP binding"/>
    <property type="evidence" value="ECO:0007669"/>
    <property type="project" value="TreeGrafter"/>
</dbReference>
<evidence type="ECO:0000256" key="5">
    <source>
        <dbReference type="ARBA" id="ARBA00013061"/>
    </source>
</evidence>
<evidence type="ECO:0000256" key="1">
    <source>
        <dbReference type="ARBA" id="ARBA00000642"/>
    </source>
</evidence>
<evidence type="ECO:0000256" key="11">
    <source>
        <dbReference type="ARBA" id="ARBA00023152"/>
    </source>
</evidence>
<dbReference type="PRINTS" id="PR00477">
    <property type="entry name" value="PHGLYCKINASE"/>
</dbReference>
<feature type="binding site" evidence="12 14">
    <location>
        <begin position="355"/>
        <end position="358"/>
    </location>
    <ligand>
        <name>ATP</name>
        <dbReference type="ChEBI" id="CHEBI:30616"/>
    </ligand>
</feature>
<comment type="subcellular location">
    <subcellularLocation>
        <location evidence="12">Cytoplasm</location>
    </subcellularLocation>
</comment>
<feature type="binding site" evidence="12 13">
    <location>
        <begin position="62"/>
        <end position="65"/>
    </location>
    <ligand>
        <name>substrate</name>
    </ligand>
</feature>
<keyword evidence="9 12" id="KW-0418">Kinase</keyword>
<comment type="catalytic activity">
    <reaction evidence="1 12 15">
        <text>(2R)-3-phosphoglycerate + ATP = (2R)-3-phospho-glyceroyl phosphate + ADP</text>
        <dbReference type="Rhea" id="RHEA:14801"/>
        <dbReference type="ChEBI" id="CHEBI:30616"/>
        <dbReference type="ChEBI" id="CHEBI:57604"/>
        <dbReference type="ChEBI" id="CHEBI:58272"/>
        <dbReference type="ChEBI" id="CHEBI:456216"/>
        <dbReference type="EC" id="2.7.2.3"/>
    </reaction>
</comment>
<comment type="subunit">
    <text evidence="4 12">Monomer.</text>
</comment>
<feature type="binding site" evidence="13">
    <location>
        <position position="119"/>
    </location>
    <ligand>
        <name>(2R)-3-phosphoglycerate</name>
        <dbReference type="ChEBI" id="CHEBI:58272"/>
    </ligand>
</feature>
<keyword evidence="11 12" id="KW-0324">Glycolysis</keyword>
<evidence type="ECO:0000256" key="2">
    <source>
        <dbReference type="ARBA" id="ARBA00004838"/>
    </source>
</evidence>
<dbReference type="EC" id="2.7.2.3" evidence="5 12"/>
<dbReference type="CDD" id="cd00318">
    <property type="entry name" value="Phosphoglycerate_kinase"/>
    <property type="match status" value="1"/>
</dbReference>
<dbReference type="PANTHER" id="PTHR11406:SF23">
    <property type="entry name" value="PHOSPHOGLYCERATE KINASE 1, CHLOROPLASTIC-RELATED"/>
    <property type="match status" value="1"/>
</dbReference>
<dbReference type="SUPFAM" id="SSF53748">
    <property type="entry name" value="Phosphoglycerate kinase"/>
    <property type="match status" value="1"/>
</dbReference>
<dbReference type="GO" id="GO:0005524">
    <property type="term" value="F:ATP binding"/>
    <property type="evidence" value="ECO:0007669"/>
    <property type="project" value="UniProtKB-KW"/>
</dbReference>
<dbReference type="Proteomes" id="UP000460298">
    <property type="component" value="Unassembled WGS sequence"/>
</dbReference>
<evidence type="ECO:0000313" key="17">
    <source>
        <dbReference type="Proteomes" id="UP000460298"/>
    </source>
</evidence>
<evidence type="ECO:0000256" key="7">
    <source>
        <dbReference type="ARBA" id="ARBA00022679"/>
    </source>
</evidence>
<feature type="binding site" evidence="12">
    <location>
        <position position="119"/>
    </location>
    <ligand>
        <name>substrate</name>
    </ligand>
</feature>
<dbReference type="FunFam" id="3.40.50.1260:FF:000003">
    <property type="entry name" value="Phosphoglycerate kinase"/>
    <property type="match status" value="1"/>
</dbReference>
<dbReference type="GO" id="GO:0005829">
    <property type="term" value="C:cytosol"/>
    <property type="evidence" value="ECO:0007669"/>
    <property type="project" value="TreeGrafter"/>
</dbReference>
<organism evidence="16 17">
    <name type="scientific">Leptonema illini</name>
    <dbReference type="NCBI Taxonomy" id="183"/>
    <lineage>
        <taxon>Bacteria</taxon>
        <taxon>Pseudomonadati</taxon>
        <taxon>Spirochaetota</taxon>
        <taxon>Spirochaetia</taxon>
        <taxon>Leptospirales</taxon>
        <taxon>Leptospiraceae</taxon>
        <taxon>Leptonema</taxon>
    </lineage>
</organism>
<dbReference type="PANTHER" id="PTHR11406">
    <property type="entry name" value="PHOSPHOGLYCERATE KINASE"/>
    <property type="match status" value="1"/>
</dbReference>
<feature type="binding site" evidence="12 13">
    <location>
        <begin position="24"/>
        <end position="26"/>
    </location>
    <ligand>
        <name>substrate</name>
    </ligand>
</feature>
<evidence type="ECO:0000256" key="15">
    <source>
        <dbReference type="RuleBase" id="RU000532"/>
    </source>
</evidence>
<evidence type="ECO:0000256" key="3">
    <source>
        <dbReference type="ARBA" id="ARBA00008982"/>
    </source>
</evidence>
<dbReference type="GO" id="GO:0006094">
    <property type="term" value="P:gluconeogenesis"/>
    <property type="evidence" value="ECO:0007669"/>
    <property type="project" value="TreeGrafter"/>
</dbReference>
<feature type="binding site" evidence="13">
    <location>
        <position position="39"/>
    </location>
    <ligand>
        <name>(2R)-3-phosphoglycerate</name>
        <dbReference type="ChEBI" id="CHEBI:58272"/>
    </ligand>
</feature>
<dbReference type="InterPro" id="IPR036043">
    <property type="entry name" value="Phosphoglycerate_kinase_sf"/>
</dbReference>
<proteinExistence type="inferred from homology"/>
<dbReference type="EMBL" id="WBUI01000003">
    <property type="protein sequence ID" value="KAB2934260.1"/>
    <property type="molecule type" value="Genomic_DNA"/>
</dbReference>
<dbReference type="Gene3D" id="3.40.50.1260">
    <property type="entry name" value="Phosphoglycerate kinase, N-terminal domain"/>
    <property type="match status" value="2"/>
</dbReference>
<keyword evidence="8 12" id="KW-0547">Nucleotide-binding</keyword>
<dbReference type="PIRSF" id="PIRSF000724">
    <property type="entry name" value="Pgk"/>
    <property type="match status" value="1"/>
</dbReference>
<comment type="similarity">
    <text evidence="3 12 15">Belongs to the phosphoglycerate kinase family.</text>
</comment>
<evidence type="ECO:0000256" key="10">
    <source>
        <dbReference type="ARBA" id="ARBA00022840"/>
    </source>
</evidence>
<evidence type="ECO:0000256" key="6">
    <source>
        <dbReference type="ARBA" id="ARBA00016471"/>
    </source>
</evidence>
<comment type="pathway">
    <text evidence="2 12">Carbohydrate degradation; glycolysis; pyruvate from D-glyceraldehyde 3-phosphate: step 2/5.</text>
</comment>
<dbReference type="GO" id="GO:0006096">
    <property type="term" value="P:glycolytic process"/>
    <property type="evidence" value="ECO:0007669"/>
    <property type="project" value="UniProtKB-UniRule"/>
</dbReference>
<accession>A0A833H3P9</accession>
<feature type="binding site" evidence="12 14">
    <location>
        <position position="203"/>
    </location>
    <ligand>
        <name>ATP</name>
        <dbReference type="ChEBI" id="CHEBI:30616"/>
    </ligand>
</feature>
<dbReference type="HAMAP" id="MF_00145">
    <property type="entry name" value="Phosphoglyc_kinase"/>
    <property type="match status" value="1"/>
</dbReference>
<dbReference type="Pfam" id="PF00162">
    <property type="entry name" value="PGK"/>
    <property type="match status" value="1"/>
</dbReference>
<feature type="binding site" evidence="12">
    <location>
        <position position="152"/>
    </location>
    <ligand>
        <name>substrate</name>
    </ligand>
</feature>
<evidence type="ECO:0000256" key="14">
    <source>
        <dbReference type="PIRSR" id="PIRSR000724-2"/>
    </source>
</evidence>
<dbReference type="FunFam" id="3.40.50.1260:FF:000006">
    <property type="entry name" value="Phosphoglycerate kinase"/>
    <property type="match status" value="1"/>
</dbReference>
<keyword evidence="12" id="KW-0963">Cytoplasm</keyword>
<protein>
    <recommendedName>
        <fullName evidence="6 12">Phosphoglycerate kinase</fullName>
        <ecNumber evidence="5 12">2.7.2.3</ecNumber>
    </recommendedName>
</protein>
<keyword evidence="7 12" id="KW-0808">Transferase</keyword>
<dbReference type="InterPro" id="IPR015911">
    <property type="entry name" value="Phosphoglycerate_kinase_CS"/>
</dbReference>
<evidence type="ECO:0000256" key="12">
    <source>
        <dbReference type="HAMAP-Rule" id="MF_00145"/>
    </source>
</evidence>
<evidence type="ECO:0000256" key="13">
    <source>
        <dbReference type="PIRSR" id="PIRSR000724-1"/>
    </source>
</evidence>
<evidence type="ECO:0000256" key="4">
    <source>
        <dbReference type="ARBA" id="ARBA00011245"/>
    </source>
</evidence>
<dbReference type="PROSITE" id="PS00111">
    <property type="entry name" value="PGLYCERATE_KINASE"/>
    <property type="match status" value="1"/>
</dbReference>
<feature type="binding site" evidence="13">
    <location>
        <position position="152"/>
    </location>
    <ligand>
        <name>(2R)-3-phosphoglycerate</name>
        <dbReference type="ChEBI" id="CHEBI:58272"/>
    </ligand>
</feature>
<feature type="binding site" evidence="12 14">
    <location>
        <position position="295"/>
    </location>
    <ligand>
        <name>ATP</name>
        <dbReference type="ChEBI" id="CHEBI:30616"/>
    </ligand>
</feature>
<dbReference type="InterPro" id="IPR001576">
    <property type="entry name" value="Phosphoglycerate_kinase"/>
</dbReference>
<evidence type="ECO:0000256" key="8">
    <source>
        <dbReference type="ARBA" id="ARBA00022741"/>
    </source>
</evidence>
<dbReference type="GO" id="GO:0004618">
    <property type="term" value="F:phosphoglycerate kinase activity"/>
    <property type="evidence" value="ECO:0007669"/>
    <property type="project" value="UniProtKB-UniRule"/>
</dbReference>
<comment type="caution">
    <text evidence="16">The sequence shown here is derived from an EMBL/GenBank/DDBJ whole genome shotgun (WGS) entry which is preliminary data.</text>
</comment>
<sequence>MDYSKIKNIDQIDVNGKRVLIRVDFNVPVKGGVVTNDLRIRAALPTIESLLKRGGRLILVSHLGRPKGKIDAQYSMKPVQEALAKLVSVPVHFCETIESLKGASESLKPGEILLFENIRFYAGEEKNDPDLSAKLAEAGDVYVNDAFGTAHRAHASTEGVARLLRPAVCGYLMKKELDFLGKAVSHPEKPYVAIIGGAKISGKIDVIENLASKVDHLLIGGAMMFTFNKAKGLPTGKSLVEEDRVEMAKDLLARFGKTILLPTDCMVSTSFDFEKMTVGPLKSVAVDALGSDDIGLDIGPETIARYRDLLLSARTVVWNGPMGVFEVDSTAKGTFALADALAEATSKGATTVIGGGDSAAAVEKAGLADRVSHVSTGGGASLEFLEGKELPGVAALDRN</sequence>
<reference evidence="16 17" key="1">
    <citation type="submission" date="2019-10" db="EMBL/GenBank/DDBJ databases">
        <title>Extracellular Electron Transfer in a Candidatus Methanoperedens spp. Enrichment Culture.</title>
        <authorList>
            <person name="Berger S."/>
            <person name="Rangel Shaw D."/>
            <person name="Berben T."/>
            <person name="In 'T Zandt M."/>
            <person name="Frank J."/>
            <person name="Reimann J."/>
            <person name="Jetten M.S.M."/>
            <person name="Welte C.U."/>
        </authorList>
    </citation>
    <scope>NUCLEOTIDE SEQUENCE [LARGE SCALE GENOMIC DNA]</scope>
    <source>
        <strain evidence="16">SB12</strain>
    </source>
</reference>
<gene>
    <name evidence="12" type="primary">pgk</name>
    <name evidence="16" type="ORF">F9K24_04335</name>
</gene>
<feature type="binding site" evidence="12">
    <location>
        <position position="39"/>
    </location>
    <ligand>
        <name>substrate</name>
    </ligand>
</feature>
<dbReference type="UniPathway" id="UPA00109">
    <property type="reaction ID" value="UER00185"/>
</dbReference>
<keyword evidence="10 12" id="KW-0067">ATP-binding</keyword>
<evidence type="ECO:0000313" key="16">
    <source>
        <dbReference type="EMBL" id="KAB2934260.1"/>
    </source>
</evidence>
<evidence type="ECO:0000256" key="9">
    <source>
        <dbReference type="ARBA" id="ARBA00022777"/>
    </source>
</evidence>
<dbReference type="AlphaFoldDB" id="A0A833H3P9"/>